<dbReference type="SUPFAM" id="SSF56281">
    <property type="entry name" value="Metallo-hydrolase/oxidoreductase"/>
    <property type="match status" value="1"/>
</dbReference>
<dbReference type="InterPro" id="IPR036866">
    <property type="entry name" value="RibonucZ/Hydroxyglut_hydro"/>
</dbReference>
<evidence type="ECO:0000313" key="8">
    <source>
        <dbReference type="Proteomes" id="UP001200741"/>
    </source>
</evidence>
<keyword evidence="2" id="KW-0479">Metal-binding</keyword>
<dbReference type="InterPro" id="IPR006311">
    <property type="entry name" value="TAT_signal"/>
</dbReference>
<dbReference type="PANTHER" id="PTHR42978:SF6">
    <property type="entry name" value="QUORUM-QUENCHING LACTONASE YTNP-RELATED"/>
    <property type="match status" value="1"/>
</dbReference>
<accession>A0ABS8Y185</accession>
<dbReference type="Proteomes" id="UP001200741">
    <property type="component" value="Unassembled WGS sequence"/>
</dbReference>
<dbReference type="PROSITE" id="PS51318">
    <property type="entry name" value="TAT"/>
    <property type="match status" value="1"/>
</dbReference>
<name>A0ABS8Y185_9BURK</name>
<dbReference type="PANTHER" id="PTHR42978">
    <property type="entry name" value="QUORUM-QUENCHING LACTONASE YTNP-RELATED-RELATED"/>
    <property type="match status" value="1"/>
</dbReference>
<protein>
    <submittedName>
        <fullName evidence="7">MBL fold metallo-hydrolase</fullName>
    </submittedName>
</protein>
<feature type="chain" id="PRO_5046545464" evidence="5">
    <location>
        <begin position="27"/>
        <end position="323"/>
    </location>
</feature>
<evidence type="ECO:0000256" key="3">
    <source>
        <dbReference type="ARBA" id="ARBA00022801"/>
    </source>
</evidence>
<evidence type="ECO:0000256" key="4">
    <source>
        <dbReference type="ARBA" id="ARBA00022833"/>
    </source>
</evidence>
<keyword evidence="8" id="KW-1185">Reference proteome</keyword>
<feature type="domain" description="Metallo-beta-lactamase" evidence="6">
    <location>
        <begin position="95"/>
        <end position="294"/>
    </location>
</feature>
<evidence type="ECO:0000256" key="1">
    <source>
        <dbReference type="ARBA" id="ARBA00007749"/>
    </source>
</evidence>
<dbReference type="CDD" id="cd07720">
    <property type="entry name" value="OPHC2-like_MBL-fold"/>
    <property type="match status" value="1"/>
</dbReference>
<dbReference type="InterPro" id="IPR051013">
    <property type="entry name" value="MBL_superfamily_lactonases"/>
</dbReference>
<sequence length="323" mass="35462">MTNRRHFVTSLAAMGAASLLPLQANWAQDAAPFGLPILPTERFRRFTMGDVEIIALHDGATRLPLHDKYVTNAPFAEVKALATSLGLTTDYVELPFTGFLVVSGSRRILLDTGLGDMGTPRQTTGKLVESLRAAGLKPEDIDTVVITHFHPDHVSGLRNLAGEFTYPNATVWVASREYEFWMSDEKMRAAPAQKFNFERAQRVFKGMPEKMLRRYTPGGEVVPGVFSIPAYGHTPGHTIFEVRGGGHTFHYIGDMVNVPAIFLRHPEWSVASDMDADAARAVRLQVLAKVASSDGLIGGFHFPFPAIGRLRSRGGGYDLEPLS</sequence>
<keyword evidence="3" id="KW-0378">Hydrolase</keyword>
<proteinExistence type="inferred from homology"/>
<evidence type="ECO:0000256" key="5">
    <source>
        <dbReference type="SAM" id="SignalP"/>
    </source>
</evidence>
<evidence type="ECO:0000313" key="7">
    <source>
        <dbReference type="EMBL" id="MCE4557977.1"/>
    </source>
</evidence>
<reference evidence="7 8" key="1">
    <citation type="submission" date="2021-12" db="EMBL/GenBank/DDBJ databases">
        <title>Genome seq of P8.</title>
        <authorList>
            <person name="Seo T."/>
        </authorList>
    </citation>
    <scope>NUCLEOTIDE SEQUENCE [LARGE SCALE GENOMIC DNA]</scope>
    <source>
        <strain evidence="7 8">P8</strain>
    </source>
</reference>
<dbReference type="Pfam" id="PF00753">
    <property type="entry name" value="Lactamase_B"/>
    <property type="match status" value="1"/>
</dbReference>
<keyword evidence="5" id="KW-0732">Signal</keyword>
<feature type="signal peptide" evidence="5">
    <location>
        <begin position="1"/>
        <end position="26"/>
    </location>
</feature>
<comment type="similarity">
    <text evidence="1">Belongs to the metallo-beta-lactamase superfamily.</text>
</comment>
<organism evidence="7 8">
    <name type="scientific">Pelomonas cellulosilytica</name>
    <dbReference type="NCBI Taxonomy" id="2906762"/>
    <lineage>
        <taxon>Bacteria</taxon>
        <taxon>Pseudomonadati</taxon>
        <taxon>Pseudomonadota</taxon>
        <taxon>Betaproteobacteria</taxon>
        <taxon>Burkholderiales</taxon>
        <taxon>Sphaerotilaceae</taxon>
        <taxon>Roseateles</taxon>
    </lineage>
</organism>
<evidence type="ECO:0000256" key="2">
    <source>
        <dbReference type="ARBA" id="ARBA00022723"/>
    </source>
</evidence>
<evidence type="ECO:0000259" key="6">
    <source>
        <dbReference type="SMART" id="SM00849"/>
    </source>
</evidence>
<dbReference type="InterPro" id="IPR001279">
    <property type="entry name" value="Metallo-B-lactamas"/>
</dbReference>
<dbReference type="RefSeq" id="WP_233375373.1">
    <property type="nucleotide sequence ID" value="NZ_JAJTWU010000015.1"/>
</dbReference>
<gene>
    <name evidence="7" type="ORF">LXT13_26670</name>
</gene>
<dbReference type="SMART" id="SM00849">
    <property type="entry name" value="Lactamase_B"/>
    <property type="match status" value="1"/>
</dbReference>
<comment type="caution">
    <text evidence="7">The sequence shown here is derived from an EMBL/GenBank/DDBJ whole genome shotgun (WGS) entry which is preliminary data.</text>
</comment>
<keyword evidence="4" id="KW-0862">Zinc</keyword>
<dbReference type="EMBL" id="JAJTWU010000015">
    <property type="protein sequence ID" value="MCE4557977.1"/>
    <property type="molecule type" value="Genomic_DNA"/>
</dbReference>
<dbReference type="Gene3D" id="3.60.15.10">
    <property type="entry name" value="Ribonuclease Z/Hydroxyacylglutathione hydrolase-like"/>
    <property type="match status" value="1"/>
</dbReference>